<organism evidence="2 3">
    <name type="scientific">Lithocarpus litseifolius</name>
    <dbReference type="NCBI Taxonomy" id="425828"/>
    <lineage>
        <taxon>Eukaryota</taxon>
        <taxon>Viridiplantae</taxon>
        <taxon>Streptophyta</taxon>
        <taxon>Embryophyta</taxon>
        <taxon>Tracheophyta</taxon>
        <taxon>Spermatophyta</taxon>
        <taxon>Magnoliopsida</taxon>
        <taxon>eudicotyledons</taxon>
        <taxon>Gunneridae</taxon>
        <taxon>Pentapetalae</taxon>
        <taxon>rosids</taxon>
        <taxon>fabids</taxon>
        <taxon>Fagales</taxon>
        <taxon>Fagaceae</taxon>
        <taxon>Lithocarpus</taxon>
    </lineage>
</organism>
<name>A0AAW2D0P5_9ROSI</name>
<sequence>MLEFKCMKRQRNNTHKEKSAESADLGRFQVPRDILASKWIRIPPPRFFLDWSRGESSNALKFEEGGAGGVGWEQGLGVVGDCVVGKMAWREGDWERDGSAMGLGSARRNEDG</sequence>
<dbReference type="AlphaFoldDB" id="A0AAW2D0P5"/>
<dbReference type="Proteomes" id="UP001459277">
    <property type="component" value="Unassembled WGS sequence"/>
</dbReference>
<evidence type="ECO:0000313" key="2">
    <source>
        <dbReference type="EMBL" id="KAL0003884.1"/>
    </source>
</evidence>
<keyword evidence="3" id="KW-1185">Reference proteome</keyword>
<dbReference type="EMBL" id="JAZDWU010000004">
    <property type="protein sequence ID" value="KAL0003884.1"/>
    <property type="molecule type" value="Genomic_DNA"/>
</dbReference>
<feature type="region of interest" description="Disordered" evidence="1">
    <location>
        <begin position="1"/>
        <end position="23"/>
    </location>
</feature>
<accession>A0AAW2D0P5</accession>
<proteinExistence type="predicted"/>
<gene>
    <name evidence="2" type="ORF">SO802_011445</name>
</gene>
<protein>
    <submittedName>
        <fullName evidence="2">Uncharacterized protein</fullName>
    </submittedName>
</protein>
<evidence type="ECO:0000313" key="3">
    <source>
        <dbReference type="Proteomes" id="UP001459277"/>
    </source>
</evidence>
<evidence type="ECO:0000256" key="1">
    <source>
        <dbReference type="SAM" id="MobiDB-lite"/>
    </source>
</evidence>
<comment type="caution">
    <text evidence="2">The sequence shown here is derived from an EMBL/GenBank/DDBJ whole genome shotgun (WGS) entry which is preliminary data.</text>
</comment>
<reference evidence="2 3" key="1">
    <citation type="submission" date="2024-01" db="EMBL/GenBank/DDBJ databases">
        <title>A telomere-to-telomere, gap-free genome of sweet tea (Lithocarpus litseifolius).</title>
        <authorList>
            <person name="Zhou J."/>
        </authorList>
    </citation>
    <scope>NUCLEOTIDE SEQUENCE [LARGE SCALE GENOMIC DNA]</scope>
    <source>
        <strain evidence="2">Zhou-2022a</strain>
        <tissue evidence="2">Leaf</tissue>
    </source>
</reference>